<proteinExistence type="predicted"/>
<comment type="caution">
    <text evidence="1">The sequence shown here is derived from an EMBL/GenBank/DDBJ whole genome shotgun (WGS) entry which is preliminary data.</text>
</comment>
<organism evidence="1 2">
    <name type="scientific">Ruficoccus amylovorans</name>
    <dbReference type="NCBI Taxonomy" id="1804625"/>
    <lineage>
        <taxon>Bacteria</taxon>
        <taxon>Pseudomonadati</taxon>
        <taxon>Verrucomicrobiota</taxon>
        <taxon>Opitutia</taxon>
        <taxon>Puniceicoccales</taxon>
        <taxon>Cerasicoccaceae</taxon>
        <taxon>Ruficoccus</taxon>
    </lineage>
</organism>
<dbReference type="AlphaFoldDB" id="A0A842HIF9"/>
<protein>
    <submittedName>
        <fullName evidence="1">DUF3375 family protein</fullName>
    </submittedName>
</protein>
<evidence type="ECO:0000313" key="1">
    <source>
        <dbReference type="EMBL" id="MBC2595940.1"/>
    </source>
</evidence>
<dbReference type="EMBL" id="JACHVB010000058">
    <property type="protein sequence ID" value="MBC2595940.1"/>
    <property type="molecule type" value="Genomic_DNA"/>
</dbReference>
<gene>
    <name evidence="1" type="ORF">H5P28_16870</name>
</gene>
<evidence type="ECO:0000313" key="2">
    <source>
        <dbReference type="Proteomes" id="UP000546464"/>
    </source>
</evidence>
<name>A0A842HIF9_9BACT</name>
<dbReference type="InterPro" id="IPR021804">
    <property type="entry name" value="DUF3375"/>
</dbReference>
<dbReference type="Pfam" id="PF11855">
    <property type="entry name" value="DUF3375"/>
    <property type="match status" value="1"/>
</dbReference>
<sequence length="479" mass="55613">MTALFEPHFEHSPVLKLLRSDHAAFILSFLYESFKEHGNNQIAEEDLEVILADNLRYAQETTANAPTQDARAYLRQWCGDDCAYLRRFYSEESGCHVYQLTRHSEKALLWMEDLRQGEKRGYSTSESRFTRIMTELRRLDQGTNADPRARIDELLRQRDALDAEINRIRETGSVETISEGTVQDLLHDLEGMLTAFLADFREIEDNFKQQARDLHALYLEQQVSKGDLIEHALDADEILRSRDQGRSYFGFRQLVRSVESREELAQLIDRATSLAREQGIDTLVFDNLLARLFNEVSTVQDAYRGISGQLRRIVEEQSAREARYLRDLLRKICALAHQCRDTPPQEAIFSWEEALRFNNLMEMPFWERPAVSRFGGIEDSPPGDDDWQAELAKIGKPLDLPRFRRRVEDALQHRPQITLREMLELHPLKDGVVELVCYLIVATEREGSLIRAGAREQIDLCRLIQPRYAELDQIIFIRS</sequence>
<dbReference type="Proteomes" id="UP000546464">
    <property type="component" value="Unassembled WGS sequence"/>
</dbReference>
<accession>A0A842HIF9</accession>
<dbReference type="RefSeq" id="WP_185676868.1">
    <property type="nucleotide sequence ID" value="NZ_JACHVB010000058.1"/>
</dbReference>
<reference evidence="1 2" key="1">
    <citation type="submission" date="2020-07" db="EMBL/GenBank/DDBJ databases">
        <authorList>
            <person name="Feng X."/>
        </authorList>
    </citation>
    <scope>NUCLEOTIDE SEQUENCE [LARGE SCALE GENOMIC DNA]</scope>
    <source>
        <strain evidence="1 2">JCM31066</strain>
    </source>
</reference>
<keyword evidence="2" id="KW-1185">Reference proteome</keyword>